<evidence type="ECO:0000313" key="6">
    <source>
        <dbReference type="Proteomes" id="UP001144352"/>
    </source>
</evidence>
<keyword evidence="3" id="KW-0808">Transferase</keyword>
<dbReference type="CDD" id="cd04186">
    <property type="entry name" value="GT_2_like_c"/>
    <property type="match status" value="1"/>
</dbReference>
<comment type="caution">
    <text evidence="5">The sequence shown here is derived from an EMBL/GenBank/DDBJ whole genome shotgun (WGS) entry which is preliminary data.</text>
</comment>
<dbReference type="PANTHER" id="PTHR43179">
    <property type="entry name" value="RHAMNOSYLTRANSFERASE WBBL"/>
    <property type="match status" value="1"/>
</dbReference>
<feature type="domain" description="Glycosyltransferase 2-like" evidence="4">
    <location>
        <begin position="3"/>
        <end position="156"/>
    </location>
</feature>
<evidence type="ECO:0000313" key="5">
    <source>
        <dbReference type="EMBL" id="GLI39688.1"/>
    </source>
</evidence>
<evidence type="ECO:0000256" key="2">
    <source>
        <dbReference type="ARBA" id="ARBA00022676"/>
    </source>
</evidence>
<organism evidence="5 6">
    <name type="scientific">Geobacter hydrogenophilus</name>
    <dbReference type="NCBI Taxonomy" id="40983"/>
    <lineage>
        <taxon>Bacteria</taxon>
        <taxon>Pseudomonadati</taxon>
        <taxon>Thermodesulfobacteriota</taxon>
        <taxon>Desulfuromonadia</taxon>
        <taxon>Geobacterales</taxon>
        <taxon>Geobacteraceae</taxon>
        <taxon>Geobacter</taxon>
    </lineage>
</organism>
<dbReference type="Pfam" id="PF00535">
    <property type="entry name" value="Glycos_transf_2"/>
    <property type="match status" value="1"/>
</dbReference>
<dbReference type="Gene3D" id="3.90.550.10">
    <property type="entry name" value="Spore Coat Polysaccharide Biosynthesis Protein SpsA, Chain A"/>
    <property type="match status" value="1"/>
</dbReference>
<name>A0A9W6LDG2_9BACT</name>
<accession>A0A9W6LDG2</accession>
<reference evidence="5" key="1">
    <citation type="submission" date="2022-12" db="EMBL/GenBank/DDBJ databases">
        <title>Reference genome sequencing for broad-spectrum identification of bacterial and archaeal isolates by mass spectrometry.</title>
        <authorList>
            <person name="Sekiguchi Y."/>
            <person name="Tourlousse D.M."/>
        </authorList>
    </citation>
    <scope>NUCLEOTIDE SEQUENCE</scope>
    <source>
        <strain evidence="5">H2</strain>
    </source>
</reference>
<dbReference type="InterPro" id="IPR001173">
    <property type="entry name" value="Glyco_trans_2-like"/>
</dbReference>
<protein>
    <recommendedName>
        <fullName evidence="4">Glycosyltransferase 2-like domain-containing protein</fullName>
    </recommendedName>
</protein>
<dbReference type="SUPFAM" id="SSF53448">
    <property type="entry name" value="Nucleotide-diphospho-sugar transferases"/>
    <property type="match status" value="1"/>
</dbReference>
<dbReference type="AlphaFoldDB" id="A0A9W6LDG2"/>
<dbReference type="RefSeq" id="WP_214184529.1">
    <property type="nucleotide sequence ID" value="NZ_BSDS01000002.1"/>
</dbReference>
<dbReference type="EMBL" id="BSDS01000002">
    <property type="protein sequence ID" value="GLI39688.1"/>
    <property type="molecule type" value="Genomic_DNA"/>
</dbReference>
<comment type="similarity">
    <text evidence="1">Belongs to the glycosyltransferase 2 family.</text>
</comment>
<dbReference type="InterPro" id="IPR029044">
    <property type="entry name" value="Nucleotide-diphossugar_trans"/>
</dbReference>
<dbReference type="Proteomes" id="UP001144352">
    <property type="component" value="Unassembled WGS sequence"/>
</dbReference>
<proteinExistence type="inferred from homology"/>
<sequence>MISIVIPLYNQVAYTKLCVQSLRSVGLDGAEVLLIDNGSTDGTAEFLETCSDLRVLRNRDNLGCAGAWNQGVRETDSEWVVILNNDVIVSPGWQDGLLDAAEKEGFDVVSPAIREGEYTYDIESYSREFVGQMKDVVRRGVADGICFMVRRRVFESVGLFDENFKIGQFEDADFFRRARNAGFRLGTTGRSFIHHFGSVTQDAIRRNRPERPYVAENRTYFRKKWQLTRGRRFIERWQRKLRELAWRLSERVLYGHTLKEKWLGGRLRHY</sequence>
<keyword evidence="6" id="KW-1185">Reference proteome</keyword>
<keyword evidence="2" id="KW-0328">Glycosyltransferase</keyword>
<gene>
    <name evidence="5" type="ORF">GHYDROH2_31890</name>
</gene>
<evidence type="ECO:0000256" key="1">
    <source>
        <dbReference type="ARBA" id="ARBA00006739"/>
    </source>
</evidence>
<evidence type="ECO:0000256" key="3">
    <source>
        <dbReference type="ARBA" id="ARBA00022679"/>
    </source>
</evidence>
<dbReference type="GO" id="GO:0016757">
    <property type="term" value="F:glycosyltransferase activity"/>
    <property type="evidence" value="ECO:0007669"/>
    <property type="project" value="UniProtKB-KW"/>
</dbReference>
<dbReference type="PANTHER" id="PTHR43179:SF12">
    <property type="entry name" value="GALACTOFURANOSYLTRANSFERASE GLFT2"/>
    <property type="match status" value="1"/>
</dbReference>
<evidence type="ECO:0000259" key="4">
    <source>
        <dbReference type="Pfam" id="PF00535"/>
    </source>
</evidence>